<dbReference type="SUPFAM" id="SSF53335">
    <property type="entry name" value="S-adenosyl-L-methionine-dependent methyltransferases"/>
    <property type="match status" value="1"/>
</dbReference>
<dbReference type="InterPro" id="IPR002052">
    <property type="entry name" value="DNA_methylase_N6_adenine_CS"/>
</dbReference>
<dbReference type="GO" id="GO:0009007">
    <property type="term" value="F:site-specific DNA-methyltransferase (adenine-specific) activity"/>
    <property type="evidence" value="ECO:0007669"/>
    <property type="project" value="UniProtKB-EC"/>
</dbReference>
<organism evidence="8 9">
    <name type="scientific">Enhygromyxa salina</name>
    <dbReference type="NCBI Taxonomy" id="215803"/>
    <lineage>
        <taxon>Bacteria</taxon>
        <taxon>Pseudomonadati</taxon>
        <taxon>Myxococcota</taxon>
        <taxon>Polyangia</taxon>
        <taxon>Nannocystales</taxon>
        <taxon>Nannocystaceae</taxon>
        <taxon>Enhygromyxa</taxon>
    </lineage>
</organism>
<sequence>MSADHGQDAGGVELRWPGKYVDGQRAPLVDHGVELVERERLGDADQQQIPPNQLIRADNLLALEALVRARPGSVDLVYIDPPFATGNRFALLRRVGDKREGSEAELRLPAFDDAWDGGLAGFLRMLDPRLRLIHQLLAPTGSLYVHVDPTVGHAVKLVLDEVFGPGCFQREIVWRIGWVSGFKTRARNWIRNHDLIFFYTKDPQRFTFNKSWVPHPKGYERREGRAAKAPGVAMEDVWNAGQSELELSGRASLDSIQIKSFSREKTGWATQKNESLLRRIIAASSAPGDVVADLFAGSGTTAVVANELGRAFVVCDHADAAVQIARNRLVEAGAAFELLEADGRERELKLAAIASEHGEPALEVLRRWMLAQLGAEQGAGSGPLAGRRGDVGLALGMPGQPVTRATIEASLDAARGQKLRAVELLAFDWADEDGAQLEPAAPGDGPELIPIQVGRGLFEPSVRETAWIDGGVAAWERPELILEVDELDGDRLRVELVDLRLRAPERLPEALRGRGFMERLLGWSVADAATPTRPCFVSAGVGARAGAREGLSLVAELPRCAALVVAWEDVLGHRHARRVELDAG</sequence>
<evidence type="ECO:0000256" key="6">
    <source>
        <dbReference type="ARBA" id="ARBA00047942"/>
    </source>
</evidence>
<dbReference type="RefSeq" id="WP_181197693.1">
    <property type="nucleotide sequence ID" value="NZ_PVNK01000125.1"/>
</dbReference>
<reference evidence="8 9" key="1">
    <citation type="submission" date="2018-03" db="EMBL/GenBank/DDBJ databases">
        <title>Draft Genome Sequences of the Obligatory Marine Myxobacteria Enhygromyxa salina SWB005.</title>
        <authorList>
            <person name="Poehlein A."/>
            <person name="Moghaddam J.A."/>
            <person name="Harms H."/>
            <person name="Alanjari M."/>
            <person name="Koenig G.M."/>
            <person name="Daniel R."/>
            <person name="Schaeberle T.F."/>
        </authorList>
    </citation>
    <scope>NUCLEOTIDE SEQUENCE [LARGE SCALE GENOMIC DNA]</scope>
    <source>
        <strain evidence="8 9">SWB005</strain>
    </source>
</reference>
<keyword evidence="9" id="KW-1185">Reference proteome</keyword>
<dbReference type="Proteomes" id="UP000237968">
    <property type="component" value="Unassembled WGS sequence"/>
</dbReference>
<evidence type="ECO:0000313" key="9">
    <source>
        <dbReference type="Proteomes" id="UP000237968"/>
    </source>
</evidence>
<dbReference type="GO" id="GO:0008170">
    <property type="term" value="F:N-methyltransferase activity"/>
    <property type="evidence" value="ECO:0007669"/>
    <property type="project" value="InterPro"/>
</dbReference>
<dbReference type="GO" id="GO:0003677">
    <property type="term" value="F:DNA binding"/>
    <property type="evidence" value="ECO:0007669"/>
    <property type="project" value="InterPro"/>
</dbReference>
<comment type="caution">
    <text evidence="8">The sequence shown here is derived from an EMBL/GenBank/DDBJ whole genome shotgun (WGS) entry which is preliminary data.</text>
</comment>
<dbReference type="PRINTS" id="PR00506">
    <property type="entry name" value="D21N6MTFRASE"/>
</dbReference>
<dbReference type="GO" id="GO:0032259">
    <property type="term" value="P:methylation"/>
    <property type="evidence" value="ECO:0007669"/>
    <property type="project" value="UniProtKB-KW"/>
</dbReference>
<feature type="domain" description="DNA methylase N-4/N-6" evidence="7">
    <location>
        <begin position="74"/>
        <end position="326"/>
    </location>
</feature>
<protein>
    <recommendedName>
        <fullName evidence="2">site-specific DNA-methyltransferase (adenine-specific)</fullName>
        <ecNumber evidence="2">2.1.1.72</ecNumber>
    </recommendedName>
</protein>
<evidence type="ECO:0000256" key="5">
    <source>
        <dbReference type="ARBA" id="ARBA00022691"/>
    </source>
</evidence>
<keyword evidence="5" id="KW-0949">S-adenosyl-L-methionine</keyword>
<evidence type="ECO:0000256" key="2">
    <source>
        <dbReference type="ARBA" id="ARBA00011900"/>
    </source>
</evidence>
<dbReference type="InterPro" id="IPR002295">
    <property type="entry name" value="N4/N6-MTase_EcoPI_Mod-like"/>
</dbReference>
<evidence type="ECO:0000313" key="8">
    <source>
        <dbReference type="EMBL" id="PRQ02236.1"/>
    </source>
</evidence>
<name>A0A2S9YB55_9BACT</name>
<evidence type="ECO:0000256" key="1">
    <source>
        <dbReference type="ARBA" id="ARBA00006594"/>
    </source>
</evidence>
<comment type="similarity">
    <text evidence="1">Belongs to the N(4)/N(6)-methyltransferase family.</text>
</comment>
<gene>
    <name evidence="8" type="primary">yhdJ_1</name>
    <name evidence="8" type="ORF">ENSA5_24720</name>
</gene>
<dbReference type="AlphaFoldDB" id="A0A2S9YB55"/>
<dbReference type="EC" id="2.1.1.72" evidence="2"/>
<keyword evidence="4 8" id="KW-0808">Transferase</keyword>
<evidence type="ECO:0000259" key="7">
    <source>
        <dbReference type="Pfam" id="PF01555"/>
    </source>
</evidence>
<comment type="catalytic activity">
    <reaction evidence="6">
        <text>a 2'-deoxyadenosine in DNA + S-adenosyl-L-methionine = an N(6)-methyl-2'-deoxyadenosine in DNA + S-adenosyl-L-homocysteine + H(+)</text>
        <dbReference type="Rhea" id="RHEA:15197"/>
        <dbReference type="Rhea" id="RHEA-COMP:12418"/>
        <dbReference type="Rhea" id="RHEA-COMP:12419"/>
        <dbReference type="ChEBI" id="CHEBI:15378"/>
        <dbReference type="ChEBI" id="CHEBI:57856"/>
        <dbReference type="ChEBI" id="CHEBI:59789"/>
        <dbReference type="ChEBI" id="CHEBI:90615"/>
        <dbReference type="ChEBI" id="CHEBI:90616"/>
        <dbReference type="EC" id="2.1.1.72"/>
    </reaction>
</comment>
<keyword evidence="3 8" id="KW-0489">Methyltransferase</keyword>
<dbReference type="Pfam" id="PF01555">
    <property type="entry name" value="N6_N4_Mtase"/>
    <property type="match status" value="1"/>
</dbReference>
<proteinExistence type="inferred from homology"/>
<dbReference type="PROSITE" id="PS00092">
    <property type="entry name" value="N6_MTASE"/>
    <property type="match status" value="1"/>
</dbReference>
<accession>A0A2S9YB55</accession>
<dbReference type="InterPro" id="IPR002941">
    <property type="entry name" value="DNA_methylase_N4/N6"/>
</dbReference>
<dbReference type="InterPro" id="IPR029063">
    <property type="entry name" value="SAM-dependent_MTases_sf"/>
</dbReference>
<evidence type="ECO:0000256" key="4">
    <source>
        <dbReference type="ARBA" id="ARBA00022679"/>
    </source>
</evidence>
<evidence type="ECO:0000256" key="3">
    <source>
        <dbReference type="ARBA" id="ARBA00022603"/>
    </source>
</evidence>
<dbReference type="Gene3D" id="3.40.50.150">
    <property type="entry name" value="Vaccinia Virus protein VP39"/>
    <property type="match status" value="1"/>
</dbReference>
<dbReference type="EMBL" id="PVNK01000125">
    <property type="protein sequence ID" value="PRQ02236.1"/>
    <property type="molecule type" value="Genomic_DNA"/>
</dbReference>